<evidence type="ECO:0000256" key="1">
    <source>
        <dbReference type="SAM" id="SignalP"/>
    </source>
</evidence>
<evidence type="ECO:0000313" key="3">
    <source>
        <dbReference type="EMBL" id="QIT49166.1"/>
    </source>
</evidence>
<reference evidence="3 5" key="2">
    <citation type="submission" date="2020-03" db="EMBL/GenBank/DDBJ databases">
        <title>Is there a link between lipid content and antibiotic production in Streptomyces?</title>
        <authorList>
            <person name="David M."/>
            <person name="Lejeune C."/>
            <person name="Abreu S."/>
            <person name="Thibessard A."/>
            <person name="Leblond P."/>
            <person name="Chaminade P."/>
            <person name="Virolle M.-J."/>
        </authorList>
    </citation>
    <scope>NUCLEOTIDE SEQUENCE [LARGE SCALE GENOMIC DNA]</scope>
    <source>
        <strain evidence="3 5">DSM 41481</strain>
    </source>
</reference>
<evidence type="ECO:0000313" key="2">
    <source>
        <dbReference type="EMBL" id="OOQ48310.1"/>
    </source>
</evidence>
<sequence length="149" mass="15285">MRAAALVAGLALLPLATACGAGADAAKPAEDKGASRLSATPAAGVVAPPKVEVIAGLLGCEPAIRTEADELREGTCRSAKANYLITTFPAEKFKLTWLDSASIYGGTYLVGPRWVVSGRPELLEPAREKVGGDIQQLRGMNDATAPGAP</sequence>
<evidence type="ECO:0008006" key="6">
    <source>
        <dbReference type="Google" id="ProtNLM"/>
    </source>
</evidence>
<dbReference type="EMBL" id="CP050692">
    <property type="protein sequence ID" value="QIT49166.1"/>
    <property type="molecule type" value="Genomic_DNA"/>
</dbReference>
<keyword evidence="1" id="KW-0732">Signal</keyword>
<accession>A0AAE6YGF2</accession>
<reference evidence="2 4" key="1">
    <citation type="submission" date="2015-07" db="EMBL/GenBank/DDBJ databases">
        <title>Draft Genome Sequence of Streptomyces antibioticus, IMRU 3720 reveals insights in the evolution of actinomycin biosynthetic gene clusters in Streptomyces.</title>
        <authorList>
            <person name="Crnovcic I."/>
            <person name="Ruckert C."/>
            <person name="Kalinowksi J."/>
            <person name="Keller U."/>
        </authorList>
    </citation>
    <scope>NUCLEOTIDE SEQUENCE [LARGE SCALE GENOMIC DNA]</scope>
    <source>
        <strain evidence="2 4">DSM 41481</strain>
    </source>
</reference>
<evidence type="ECO:0000313" key="5">
    <source>
        <dbReference type="Proteomes" id="UP000502504"/>
    </source>
</evidence>
<feature type="chain" id="PRO_5042116095" description="Lipoprotein" evidence="1">
    <location>
        <begin position="24"/>
        <end position="149"/>
    </location>
</feature>
<dbReference type="PROSITE" id="PS51257">
    <property type="entry name" value="PROKAR_LIPOPROTEIN"/>
    <property type="match status" value="1"/>
</dbReference>
<keyword evidence="4" id="KW-1185">Reference proteome</keyword>
<name>A0AAE6YGF2_STRAT</name>
<gene>
    <name evidence="2" type="ORF">AFM16_29965</name>
    <name evidence="3" type="ORF">HCX60_30500</name>
</gene>
<dbReference type="Proteomes" id="UP000190306">
    <property type="component" value="Chromosome"/>
</dbReference>
<proteinExistence type="predicted"/>
<protein>
    <recommendedName>
        <fullName evidence="6">Lipoprotein</fullName>
    </recommendedName>
</protein>
<evidence type="ECO:0000313" key="4">
    <source>
        <dbReference type="Proteomes" id="UP000190306"/>
    </source>
</evidence>
<dbReference type="Proteomes" id="UP000502504">
    <property type="component" value="Chromosome"/>
</dbReference>
<organism evidence="3 5">
    <name type="scientific">Streptomyces antibioticus</name>
    <dbReference type="NCBI Taxonomy" id="1890"/>
    <lineage>
        <taxon>Bacteria</taxon>
        <taxon>Bacillati</taxon>
        <taxon>Actinomycetota</taxon>
        <taxon>Actinomycetes</taxon>
        <taxon>Kitasatosporales</taxon>
        <taxon>Streptomycetaceae</taxon>
        <taxon>Streptomyces</taxon>
    </lineage>
</organism>
<dbReference type="EMBL" id="LHQL01000014">
    <property type="protein sequence ID" value="OOQ48310.1"/>
    <property type="molecule type" value="Genomic_DNA"/>
</dbReference>
<dbReference type="AlphaFoldDB" id="A0AAE6YGF2"/>
<feature type="signal peptide" evidence="1">
    <location>
        <begin position="1"/>
        <end position="23"/>
    </location>
</feature>